<dbReference type="SUPFAM" id="SSF52091">
    <property type="entry name" value="SpoIIaa-like"/>
    <property type="match status" value="1"/>
</dbReference>
<reference evidence="2 3" key="1">
    <citation type="submission" date="2018-06" db="EMBL/GenBank/DDBJ databases">
        <authorList>
            <consortium name="Pathogen Informatics"/>
            <person name="Doyle S."/>
        </authorList>
    </citation>
    <scope>NUCLEOTIDE SEQUENCE [LARGE SCALE GENOMIC DNA]</scope>
    <source>
        <strain evidence="2 3">NCTC10699</strain>
    </source>
</reference>
<organism evidence="2 3">
    <name type="scientific">[Pasteurella] mairii</name>
    <dbReference type="NCBI Taxonomy" id="757"/>
    <lineage>
        <taxon>Bacteria</taxon>
        <taxon>Pseudomonadati</taxon>
        <taxon>Pseudomonadota</taxon>
        <taxon>Gammaproteobacteria</taxon>
        <taxon>Pasteurellales</taxon>
        <taxon>Pasteurellaceae</taxon>
    </lineage>
</organism>
<evidence type="ECO:0000313" key="2">
    <source>
        <dbReference type="EMBL" id="SUB33778.1"/>
    </source>
</evidence>
<accession>A0A379B681</accession>
<evidence type="ECO:0000259" key="1">
    <source>
        <dbReference type="PROSITE" id="PS50801"/>
    </source>
</evidence>
<dbReference type="AlphaFoldDB" id="A0A379B681"/>
<dbReference type="Gene3D" id="3.30.750.24">
    <property type="entry name" value="STAS domain"/>
    <property type="match status" value="1"/>
</dbReference>
<proteinExistence type="predicted"/>
<dbReference type="InterPro" id="IPR052746">
    <property type="entry name" value="MlaB_ABC_Transporter"/>
</dbReference>
<evidence type="ECO:0000313" key="3">
    <source>
        <dbReference type="Proteomes" id="UP000254280"/>
    </source>
</evidence>
<dbReference type="Pfam" id="PF13466">
    <property type="entry name" value="STAS_2"/>
    <property type="match status" value="1"/>
</dbReference>
<dbReference type="PROSITE" id="PS50801">
    <property type="entry name" value="STAS"/>
    <property type="match status" value="1"/>
</dbReference>
<protein>
    <submittedName>
        <fullName evidence="2">Sulfate transporter/antisigma-factor antagonist STAS family protein</fullName>
    </submittedName>
</protein>
<name>A0A379B681_9PAST</name>
<keyword evidence="3" id="KW-1185">Reference proteome</keyword>
<dbReference type="InterPro" id="IPR036513">
    <property type="entry name" value="STAS_dom_sf"/>
</dbReference>
<dbReference type="PANTHER" id="PTHR35849">
    <property type="entry name" value="BLR2341 PROTEIN"/>
    <property type="match status" value="1"/>
</dbReference>
<dbReference type="OrthoDB" id="5687860at2"/>
<dbReference type="InterPro" id="IPR058548">
    <property type="entry name" value="MlaB-like_STAS"/>
</dbReference>
<dbReference type="InterPro" id="IPR002645">
    <property type="entry name" value="STAS_dom"/>
</dbReference>
<dbReference type="PANTHER" id="PTHR35849:SF1">
    <property type="entry name" value="INTERMEMBRANE PHOSPHOLIPID TRANSPORT SYSTEM BINDING PROTEIN MLAB"/>
    <property type="match status" value="1"/>
</dbReference>
<dbReference type="CDD" id="cd07043">
    <property type="entry name" value="STAS_anti-anti-sigma_factors"/>
    <property type="match status" value="1"/>
</dbReference>
<gene>
    <name evidence="2" type="ORF">NCTC10699_01409</name>
</gene>
<dbReference type="EMBL" id="UGSS01000002">
    <property type="protein sequence ID" value="SUB33778.1"/>
    <property type="molecule type" value="Genomic_DNA"/>
</dbReference>
<sequence length="119" mass="13642">MRNNQSLHWELLQNDDNITPRLIGELSRDTLLPLWSQRASFLSQLKLAKQNIVWDLTEITRIDSAGFALLCDLIRDCQQLQGAENRLQIKNPPIQLMTLADLFGLSDWIMPLVQSNGKN</sequence>
<dbReference type="Proteomes" id="UP000254280">
    <property type="component" value="Unassembled WGS sequence"/>
</dbReference>
<feature type="domain" description="STAS" evidence="1">
    <location>
        <begin position="7"/>
        <end position="119"/>
    </location>
</feature>